<evidence type="ECO:0000256" key="1">
    <source>
        <dbReference type="SAM" id="MobiDB-lite"/>
    </source>
</evidence>
<sequence>MFYGVERSNAFFYLNTENQVQQIGNNAEQHTKYTFPEDVLALNVRPPFYLAVMSKQFMMKNIGMPIDETLNIKIKNPIIDVIDGYNIVIGGNSSICTIKFHMNKTSPYIPQIFRLKNAMKRYRDKDPNYFYDYIIRVCEKFDAQSFDINSILDDMYYEYSESLILARDYQKAFEMFVKSKKHPFHIIHNFRVLLHSQEEQPQYDFLSLANEDCNKYIELVKETQKVINLAIQKKKDKENYDNEIDEIVKRRIDCIIQSGQSISYPTASQVRNKLDELQKWAERSIDEANATSHNISNILFSLKPAKINAREDGIYELQLYINDHVIKNERQPTTLKIYNTILIECYAIMIPQKLTPFLNGKNPPLFFDVAAAALKPSAPEEFRRLCSIHHRHDLALKPLFDANPICWDGVIAYIRDSSNFIELGDKYFTEVYTQINEKSKDKCVEMFFSPCLSDKKIDKAKLSDMIIEILRIIEEKCPLTINSKNVFETDDEKKNRIELIAKMQVKFLFYAVYRCRVTIQLAHWNLIKLYLKLISLYVTKPATPTNSSNNLAATSPSQVVTSPEPPKKQRYIPISEEKSPLKEYRTRLLDILNKSNLYRTQEVLDAIKDVSNNLIEERITVLKKATPPKILEAVHLITRPSFPFEIAIRFCDEVYKNEIDKTVYNKLFDTYYQRRRAAKGPTEKLDASMKKLLNTRATRMQLDGVVNRVPKSFKVNEMNEFMKAATSHRINCLRVLKLRNALLEKTIQMKKLQLQELEKGKAVVTDGLKCIICGKKIGESVFIAQKDATVAHLACKLSADSI</sequence>
<accession>A0ABR2KEN9</accession>
<evidence type="ECO:0000313" key="2">
    <source>
        <dbReference type="EMBL" id="KAK8889308.1"/>
    </source>
</evidence>
<feature type="region of interest" description="Disordered" evidence="1">
    <location>
        <begin position="547"/>
        <end position="568"/>
    </location>
</feature>
<dbReference type="InterPro" id="IPR032914">
    <property type="entry name" value="Vam6/VPS39/TRAP1"/>
</dbReference>
<dbReference type="EMBL" id="JAPFFF010000005">
    <property type="protein sequence ID" value="KAK8889308.1"/>
    <property type="molecule type" value="Genomic_DNA"/>
</dbReference>
<protein>
    <submittedName>
        <fullName evidence="2">Vacuolar morphogenesis protein 6</fullName>
    </submittedName>
</protein>
<comment type="caution">
    <text evidence="2">The sequence shown here is derived from an EMBL/GenBank/DDBJ whole genome shotgun (WGS) entry which is preliminary data.</text>
</comment>
<gene>
    <name evidence="2" type="ORF">M9Y10_034054</name>
</gene>
<dbReference type="PANTHER" id="PTHR12894:SF27">
    <property type="entry name" value="TRANSFORMING GROWTH FACTOR-BETA RECEPTOR-ASSOCIATED PROTEIN 1"/>
    <property type="match status" value="1"/>
</dbReference>
<reference evidence="2 3" key="1">
    <citation type="submission" date="2024-04" db="EMBL/GenBank/DDBJ databases">
        <title>Tritrichomonas musculus Genome.</title>
        <authorList>
            <person name="Alves-Ferreira E."/>
            <person name="Grigg M."/>
            <person name="Lorenzi H."/>
            <person name="Galac M."/>
        </authorList>
    </citation>
    <scope>NUCLEOTIDE SEQUENCE [LARGE SCALE GENOMIC DNA]</scope>
    <source>
        <strain evidence="2 3">EAF2021</strain>
    </source>
</reference>
<dbReference type="Proteomes" id="UP001470230">
    <property type="component" value="Unassembled WGS sequence"/>
</dbReference>
<organism evidence="2 3">
    <name type="scientific">Tritrichomonas musculus</name>
    <dbReference type="NCBI Taxonomy" id="1915356"/>
    <lineage>
        <taxon>Eukaryota</taxon>
        <taxon>Metamonada</taxon>
        <taxon>Parabasalia</taxon>
        <taxon>Tritrichomonadida</taxon>
        <taxon>Tritrichomonadidae</taxon>
        <taxon>Tritrichomonas</taxon>
    </lineage>
</organism>
<proteinExistence type="predicted"/>
<name>A0ABR2KEN9_9EUKA</name>
<keyword evidence="3" id="KW-1185">Reference proteome</keyword>
<evidence type="ECO:0000313" key="3">
    <source>
        <dbReference type="Proteomes" id="UP001470230"/>
    </source>
</evidence>
<dbReference type="PANTHER" id="PTHR12894">
    <property type="entry name" value="CNH DOMAIN CONTAINING"/>
    <property type="match status" value="1"/>
</dbReference>
<feature type="compositionally biased region" description="Polar residues" evidence="1">
    <location>
        <begin position="547"/>
        <end position="561"/>
    </location>
</feature>